<feature type="transmembrane region" description="Helical" evidence="12">
    <location>
        <begin position="527"/>
        <end position="547"/>
    </location>
</feature>
<evidence type="ECO:0000256" key="10">
    <source>
        <dbReference type="ARBA" id="ARBA00023303"/>
    </source>
</evidence>
<evidence type="ECO:0000256" key="5">
    <source>
        <dbReference type="ARBA" id="ARBA00022837"/>
    </source>
</evidence>
<keyword evidence="11" id="KW-0175">Coiled coil</keyword>
<dbReference type="Pfam" id="PF13967">
    <property type="entry name" value="RSN1_TM"/>
    <property type="match status" value="1"/>
</dbReference>
<dbReference type="Pfam" id="PF01582">
    <property type="entry name" value="TIR"/>
    <property type="match status" value="1"/>
</dbReference>
<organism evidence="15 16">
    <name type="scientific">Sphenostylis stenocarpa</name>
    <dbReference type="NCBI Taxonomy" id="92480"/>
    <lineage>
        <taxon>Eukaryota</taxon>
        <taxon>Viridiplantae</taxon>
        <taxon>Streptophyta</taxon>
        <taxon>Embryophyta</taxon>
        <taxon>Tracheophyta</taxon>
        <taxon>Spermatophyta</taxon>
        <taxon>Magnoliopsida</taxon>
        <taxon>eudicotyledons</taxon>
        <taxon>Gunneridae</taxon>
        <taxon>Pentapetalae</taxon>
        <taxon>rosids</taxon>
        <taxon>fabids</taxon>
        <taxon>Fabales</taxon>
        <taxon>Fabaceae</taxon>
        <taxon>Papilionoideae</taxon>
        <taxon>50 kb inversion clade</taxon>
        <taxon>NPAAA clade</taxon>
        <taxon>indigoferoid/millettioid clade</taxon>
        <taxon>Phaseoleae</taxon>
        <taxon>Sphenostylis</taxon>
    </lineage>
</organism>
<dbReference type="GO" id="GO:0007165">
    <property type="term" value="P:signal transduction"/>
    <property type="evidence" value="ECO:0007669"/>
    <property type="project" value="InterPro"/>
</dbReference>
<feature type="transmembrane region" description="Helical" evidence="12">
    <location>
        <begin position="568"/>
        <end position="586"/>
    </location>
</feature>
<evidence type="ECO:0000256" key="2">
    <source>
        <dbReference type="ARBA" id="ARBA00007779"/>
    </source>
</evidence>
<comment type="subcellular location">
    <subcellularLocation>
        <location evidence="1">Membrane</location>
        <topology evidence="1">Multi-pass membrane protein</topology>
    </subcellularLocation>
</comment>
<dbReference type="InterPro" id="IPR035897">
    <property type="entry name" value="Toll_tir_struct_dom_sf"/>
</dbReference>
<comment type="similarity">
    <text evidence="2">Belongs to the CSC1 (TC 1.A.17) family.</text>
</comment>
<evidence type="ECO:0000313" key="16">
    <source>
        <dbReference type="Proteomes" id="UP001189624"/>
    </source>
</evidence>
<keyword evidence="13" id="KW-0732">Signal</keyword>
<evidence type="ECO:0000256" key="3">
    <source>
        <dbReference type="ARBA" id="ARBA00022448"/>
    </source>
</evidence>
<evidence type="ECO:0000256" key="4">
    <source>
        <dbReference type="ARBA" id="ARBA00022692"/>
    </source>
</evidence>
<name>A0AA86T1N8_9FABA</name>
<evidence type="ECO:0000256" key="11">
    <source>
        <dbReference type="SAM" id="Coils"/>
    </source>
</evidence>
<evidence type="ECO:0000256" key="1">
    <source>
        <dbReference type="ARBA" id="ARBA00004141"/>
    </source>
</evidence>
<sequence length="857" mass="98273">MNIGLAFVTLSLFSVLKKQPSNAAIYYARPLSHRRHVPFHSPPSPLCRFLPSVAWVSRAFRVSEGEIIDAYGLDSLVIIRLFKFGIKFFAVCSLVGLVVLLPVNYGAQEVENGSSFTMDSFTISNVKIGSNRRIQQIQKLKHRPDQFTIVVREIPLCIEHKARDCCVDHFFSKHYPNTYYSYQMVYRTDDLEESVNQAKSLARKIEDMRESCMAKRSRDRLSLSGLLHQETSKAALLEEKLQALSHKIHQLQRKDILQKKELPVAFVTFKSRSGAAAAAHLQQHSHPLLWITEHAPEPRDVSWRNMRVSYRVVPLHRLGVLIAASLLTVFFAIPVTAVQGIAKYEKLKKWFPPAMAVQFIPGLSSIVTGFLPSVVLKGFIYIVPFTMFAMAKISGCIARSKEEIKACNMVFYFLVGNVFFWSVLSGSLLDLIGEFITQPNNIPSHLAEAVSAQADFFVTYILTDGLSGFSMEVIQPGMLIWDLLKSCAYGRQRERSPYLYSFPYFRIIPLVSLSVLIGTVYAVVAPFLLPFLVVYFCLGYVVFVNQIQDVYETTYETCGQYWPYIHHYILLAIILMQITMIGLFGLKLKPAASISTIPLIMFTWMFSEYCKMRFLPSFHHYSLLDAAENDEVDEKCGLLELRCESAMNAYYPPGLRPVNFMASESTSTPLVVHRVDKHRKRRRFLRKEMEQRVHPSFIRRWTYDVFLSFRGEDTRFGFTGHLYNVLCQKGIKTFMDSETLERGEQISATIFKAIEESRMAIIVFSKSYASSTWCLEELVRILDCKKTKKLRVYPVFYNVHPSEVRHQTGCYGLHLANHESKMRCEQEKVKIWRMALHEAANIAGWPFQNGRVEICYC</sequence>
<dbReference type="SMART" id="SM00255">
    <property type="entry name" value="TIR"/>
    <property type="match status" value="1"/>
</dbReference>
<dbReference type="Pfam" id="PF14703">
    <property type="entry name" value="PHM7_cyt"/>
    <property type="match status" value="1"/>
</dbReference>
<evidence type="ECO:0000256" key="9">
    <source>
        <dbReference type="ARBA" id="ARBA00023136"/>
    </source>
</evidence>
<feature type="coiled-coil region" evidence="11">
    <location>
        <begin position="188"/>
        <end position="254"/>
    </location>
</feature>
<dbReference type="Pfam" id="PF02714">
    <property type="entry name" value="RSN1_7TM"/>
    <property type="match status" value="1"/>
</dbReference>
<evidence type="ECO:0000256" key="13">
    <source>
        <dbReference type="SAM" id="SignalP"/>
    </source>
</evidence>
<dbReference type="InterPro" id="IPR027815">
    <property type="entry name" value="CSC1/OSCA1-like_cyt"/>
</dbReference>
<evidence type="ECO:0000313" key="15">
    <source>
        <dbReference type="EMBL" id="CAJ1959029.1"/>
    </source>
</evidence>
<dbReference type="AlphaFoldDB" id="A0AA86T1N8"/>
<dbReference type="GO" id="GO:0005227">
    <property type="term" value="F:calcium-activated cation channel activity"/>
    <property type="evidence" value="ECO:0007669"/>
    <property type="project" value="InterPro"/>
</dbReference>
<dbReference type="GO" id="GO:0005886">
    <property type="term" value="C:plasma membrane"/>
    <property type="evidence" value="ECO:0007669"/>
    <property type="project" value="TreeGrafter"/>
</dbReference>
<dbReference type="Proteomes" id="UP001189624">
    <property type="component" value="Chromosome 5"/>
</dbReference>
<keyword evidence="5" id="KW-0106">Calcium</keyword>
<dbReference type="EMBL" id="OY731402">
    <property type="protein sequence ID" value="CAJ1959029.1"/>
    <property type="molecule type" value="Genomic_DNA"/>
</dbReference>
<feature type="transmembrane region" description="Helical" evidence="12">
    <location>
        <begin position="378"/>
        <end position="398"/>
    </location>
</feature>
<dbReference type="InterPro" id="IPR032880">
    <property type="entry name" value="CSC1/OSCA1-like_N"/>
</dbReference>
<evidence type="ECO:0000256" key="8">
    <source>
        <dbReference type="ARBA" id="ARBA00023065"/>
    </source>
</evidence>
<evidence type="ECO:0000256" key="7">
    <source>
        <dbReference type="ARBA" id="ARBA00023027"/>
    </source>
</evidence>
<protein>
    <recommendedName>
        <fullName evidence="14">TIR domain-containing protein</fullName>
    </recommendedName>
</protein>
<feature type="signal peptide" evidence="13">
    <location>
        <begin position="1"/>
        <end position="23"/>
    </location>
</feature>
<gene>
    <name evidence="15" type="ORF">AYBTSS11_LOCUS18047</name>
</gene>
<reference evidence="15" key="1">
    <citation type="submission" date="2023-10" db="EMBL/GenBank/DDBJ databases">
        <authorList>
            <person name="Domelevo Entfellner J.-B."/>
        </authorList>
    </citation>
    <scope>NUCLEOTIDE SEQUENCE</scope>
</reference>
<dbReference type="PANTHER" id="PTHR13018">
    <property type="entry name" value="PROBABLE MEMBRANE PROTEIN DUF221-RELATED"/>
    <property type="match status" value="1"/>
</dbReference>
<accession>A0AA86T1N8</accession>
<keyword evidence="3" id="KW-0813">Transport</keyword>
<keyword evidence="4 12" id="KW-0812">Transmembrane</keyword>
<dbReference type="PROSITE" id="PS50104">
    <property type="entry name" value="TIR"/>
    <property type="match status" value="1"/>
</dbReference>
<dbReference type="SUPFAM" id="SSF52200">
    <property type="entry name" value="Toll/Interleukin receptor TIR domain"/>
    <property type="match status" value="1"/>
</dbReference>
<dbReference type="InterPro" id="IPR003864">
    <property type="entry name" value="CSC1/OSCA1-like_7TM"/>
</dbReference>
<keyword evidence="6 12" id="KW-1133">Transmembrane helix</keyword>
<feature type="domain" description="TIR" evidence="14">
    <location>
        <begin position="701"/>
        <end position="857"/>
    </location>
</feature>
<keyword evidence="8" id="KW-0406">Ion transport</keyword>
<keyword evidence="10" id="KW-0407">Ion channel</keyword>
<feature type="transmembrane region" description="Helical" evidence="12">
    <location>
        <begin position="318"/>
        <end position="338"/>
    </location>
</feature>
<evidence type="ECO:0000256" key="6">
    <source>
        <dbReference type="ARBA" id="ARBA00022989"/>
    </source>
</evidence>
<dbReference type="Gramene" id="rna-AYBTSS11_LOCUS18047">
    <property type="protein sequence ID" value="CAJ1959029.1"/>
    <property type="gene ID" value="gene-AYBTSS11_LOCUS18047"/>
</dbReference>
<evidence type="ECO:0000256" key="12">
    <source>
        <dbReference type="SAM" id="Phobius"/>
    </source>
</evidence>
<dbReference type="FunFam" id="3.40.50.10140:FF:000007">
    <property type="entry name" value="Disease resistance protein (TIR-NBS-LRR class)"/>
    <property type="match status" value="1"/>
</dbReference>
<keyword evidence="9 12" id="KW-0472">Membrane</keyword>
<keyword evidence="16" id="KW-1185">Reference proteome</keyword>
<feature type="transmembrane region" description="Helical" evidence="12">
    <location>
        <begin position="410"/>
        <end position="436"/>
    </location>
</feature>
<dbReference type="InterPro" id="IPR045122">
    <property type="entry name" value="Csc1-like"/>
</dbReference>
<proteinExistence type="inferred from homology"/>
<evidence type="ECO:0000259" key="14">
    <source>
        <dbReference type="PROSITE" id="PS50104"/>
    </source>
</evidence>
<dbReference type="InterPro" id="IPR000157">
    <property type="entry name" value="TIR_dom"/>
</dbReference>
<feature type="chain" id="PRO_5041744550" description="TIR domain-containing protein" evidence="13">
    <location>
        <begin position="24"/>
        <end position="857"/>
    </location>
</feature>
<keyword evidence="7" id="KW-0520">NAD</keyword>
<dbReference type="Gene3D" id="3.40.50.10140">
    <property type="entry name" value="Toll/interleukin-1 receptor homology (TIR) domain"/>
    <property type="match status" value="1"/>
</dbReference>
<dbReference type="PANTHER" id="PTHR13018:SF141">
    <property type="entry name" value="OS01G0950900 PROTEIN"/>
    <property type="match status" value="1"/>
</dbReference>